<keyword evidence="3" id="KW-0378">Hydrolase</keyword>
<dbReference type="Proteomes" id="UP000076079">
    <property type="component" value="Chromosome"/>
</dbReference>
<reference evidence="7 8" key="1">
    <citation type="journal article" date="2016" name="Genome Announc.">
        <title>First Complete Genome Sequence of a Subdivision 6 Acidobacterium Strain.</title>
        <authorList>
            <person name="Huang S."/>
            <person name="Vieira S."/>
            <person name="Bunk B."/>
            <person name="Riedel T."/>
            <person name="Sproer C."/>
            <person name="Overmann J."/>
        </authorList>
    </citation>
    <scope>NUCLEOTIDE SEQUENCE [LARGE SCALE GENOMIC DNA]</scope>
    <source>
        <strain evidence="8">DSM 100886 HEG_-6_39</strain>
    </source>
</reference>
<gene>
    <name evidence="7" type="ORF">LuPra_02114</name>
</gene>
<evidence type="ECO:0000313" key="8">
    <source>
        <dbReference type="Proteomes" id="UP000076079"/>
    </source>
</evidence>
<keyword evidence="2" id="KW-0479">Metal-binding</keyword>
<dbReference type="InterPro" id="IPR000555">
    <property type="entry name" value="JAMM/MPN+_dom"/>
</dbReference>
<evidence type="ECO:0000259" key="6">
    <source>
        <dbReference type="PROSITE" id="PS50249"/>
    </source>
</evidence>
<feature type="domain" description="MPN" evidence="6">
    <location>
        <begin position="2"/>
        <end position="130"/>
    </location>
</feature>
<dbReference type="GO" id="GO:0006508">
    <property type="term" value="P:proteolysis"/>
    <property type="evidence" value="ECO:0007669"/>
    <property type="project" value="UniProtKB-KW"/>
</dbReference>
<evidence type="ECO:0000256" key="2">
    <source>
        <dbReference type="ARBA" id="ARBA00022723"/>
    </source>
</evidence>
<dbReference type="AlphaFoldDB" id="A0A143PLD4"/>
<sequence>MIALTDAHRDAINRHAVADHPEECCGLLLGTFGDEGRKVVRDVLPISNAREGEARHNRFLIGPMEMLRGEREARARGLDVVGIYHSHPDCPAVPSQFDLDHAWPAYSYIIVTATAAGAGQMLSWELRDDRSGFDAEVVDALD</sequence>
<accession>A0A143PLD4</accession>
<dbReference type="PANTHER" id="PTHR34858:SF1">
    <property type="entry name" value="CYSO-CYSTEINE PEPTIDASE"/>
    <property type="match status" value="1"/>
</dbReference>
<dbReference type="PANTHER" id="PTHR34858">
    <property type="entry name" value="CYSO-CYSTEINE PEPTIDASE"/>
    <property type="match status" value="1"/>
</dbReference>
<evidence type="ECO:0000313" key="7">
    <source>
        <dbReference type="EMBL" id="AMY08908.1"/>
    </source>
</evidence>
<name>A0A143PLD4_LUTPR</name>
<keyword evidence="8" id="KW-1185">Reference proteome</keyword>
<evidence type="ECO:0000256" key="4">
    <source>
        <dbReference type="ARBA" id="ARBA00022833"/>
    </source>
</evidence>
<dbReference type="Pfam" id="PF14464">
    <property type="entry name" value="Prok-JAB"/>
    <property type="match status" value="1"/>
</dbReference>
<evidence type="ECO:0000256" key="1">
    <source>
        <dbReference type="ARBA" id="ARBA00022670"/>
    </source>
</evidence>
<dbReference type="KEGG" id="abac:LuPra_02114"/>
<evidence type="ECO:0000256" key="5">
    <source>
        <dbReference type="ARBA" id="ARBA00023049"/>
    </source>
</evidence>
<dbReference type="RefSeq" id="WP_110170695.1">
    <property type="nucleotide sequence ID" value="NZ_CP015136.1"/>
</dbReference>
<dbReference type="InterPro" id="IPR051929">
    <property type="entry name" value="VirAsm_ModProt"/>
</dbReference>
<keyword evidence="4" id="KW-0862">Zinc</keyword>
<dbReference type="STRING" id="1855912.LuPra_02114"/>
<dbReference type="InterPro" id="IPR037518">
    <property type="entry name" value="MPN"/>
</dbReference>
<protein>
    <submittedName>
        <fullName evidence="7">Mov34/MPN/PAD-1 family protein</fullName>
    </submittedName>
</protein>
<keyword evidence="1" id="KW-0645">Protease</keyword>
<dbReference type="Gene3D" id="3.40.140.10">
    <property type="entry name" value="Cytidine Deaminase, domain 2"/>
    <property type="match status" value="1"/>
</dbReference>
<dbReference type="SMART" id="SM00232">
    <property type="entry name" value="JAB_MPN"/>
    <property type="match status" value="1"/>
</dbReference>
<dbReference type="GO" id="GO:0008235">
    <property type="term" value="F:metalloexopeptidase activity"/>
    <property type="evidence" value="ECO:0007669"/>
    <property type="project" value="TreeGrafter"/>
</dbReference>
<dbReference type="PROSITE" id="PS50249">
    <property type="entry name" value="MPN"/>
    <property type="match status" value="1"/>
</dbReference>
<evidence type="ECO:0000256" key="3">
    <source>
        <dbReference type="ARBA" id="ARBA00022801"/>
    </source>
</evidence>
<dbReference type="InterPro" id="IPR028090">
    <property type="entry name" value="JAB_dom_prok"/>
</dbReference>
<reference evidence="8" key="2">
    <citation type="submission" date="2016-04" db="EMBL/GenBank/DDBJ databases">
        <title>First Complete Genome Sequence of a Subdivision 6 Acidobacterium.</title>
        <authorList>
            <person name="Huang S."/>
            <person name="Vieira S."/>
            <person name="Bunk B."/>
            <person name="Riedel T."/>
            <person name="Sproeer C."/>
            <person name="Overmann J."/>
        </authorList>
    </citation>
    <scope>NUCLEOTIDE SEQUENCE [LARGE SCALE GENOMIC DNA]</scope>
    <source>
        <strain evidence="8">DSM 100886 HEG_-6_39</strain>
    </source>
</reference>
<dbReference type="GO" id="GO:0008270">
    <property type="term" value="F:zinc ion binding"/>
    <property type="evidence" value="ECO:0007669"/>
    <property type="project" value="TreeGrafter"/>
</dbReference>
<proteinExistence type="predicted"/>
<keyword evidence="5" id="KW-0482">Metalloprotease</keyword>
<dbReference type="CDD" id="cd08070">
    <property type="entry name" value="MPN_like"/>
    <property type="match status" value="1"/>
</dbReference>
<dbReference type="SUPFAM" id="SSF102712">
    <property type="entry name" value="JAB1/MPN domain"/>
    <property type="match status" value="1"/>
</dbReference>
<organism evidence="7 8">
    <name type="scientific">Luteitalea pratensis</name>
    <dbReference type="NCBI Taxonomy" id="1855912"/>
    <lineage>
        <taxon>Bacteria</taxon>
        <taxon>Pseudomonadati</taxon>
        <taxon>Acidobacteriota</taxon>
        <taxon>Vicinamibacteria</taxon>
        <taxon>Vicinamibacterales</taxon>
        <taxon>Vicinamibacteraceae</taxon>
        <taxon>Luteitalea</taxon>
    </lineage>
</organism>
<dbReference type="OrthoDB" id="9802958at2"/>
<dbReference type="EMBL" id="CP015136">
    <property type="protein sequence ID" value="AMY08908.1"/>
    <property type="molecule type" value="Genomic_DNA"/>
</dbReference>
<dbReference type="FunFam" id="3.40.140.10:FF:000085">
    <property type="entry name" value="Mov34/MPN/PAD-1 family protein"/>
    <property type="match status" value="1"/>
</dbReference>